<name>A0A2U3L2N1_9FIRM</name>
<protein>
    <submittedName>
        <fullName evidence="1">Fragment of (FeMo) nitrogenase cofactor biosynthesis protein NifX (Part 2/2)</fullName>
    </submittedName>
</protein>
<dbReference type="InterPro" id="IPR036105">
    <property type="entry name" value="DiNase_FeMo-co_biosyn_sf"/>
</dbReference>
<dbReference type="SUPFAM" id="SSF53146">
    <property type="entry name" value="Nitrogenase accessory factor-like"/>
    <property type="match status" value="1"/>
</dbReference>
<dbReference type="AlphaFoldDB" id="A0A2U3L2N1"/>
<gene>
    <name evidence="1" type="primary">nifX_b</name>
    <name evidence="1" type="ORF">SBF1_3480009</name>
</gene>
<organism evidence="1 2">
    <name type="scientific">Candidatus Desulfosporosinus infrequens</name>
    <dbReference type="NCBI Taxonomy" id="2043169"/>
    <lineage>
        <taxon>Bacteria</taxon>
        <taxon>Bacillati</taxon>
        <taxon>Bacillota</taxon>
        <taxon>Clostridia</taxon>
        <taxon>Eubacteriales</taxon>
        <taxon>Desulfitobacteriaceae</taxon>
        <taxon>Desulfosporosinus</taxon>
    </lineage>
</organism>
<accession>A0A2U3L2N1</accession>
<dbReference type="EMBL" id="OMOF01000277">
    <property type="protein sequence ID" value="SPF46184.1"/>
    <property type="molecule type" value="Genomic_DNA"/>
</dbReference>
<evidence type="ECO:0000313" key="2">
    <source>
        <dbReference type="Proteomes" id="UP000238916"/>
    </source>
</evidence>
<reference evidence="2" key="1">
    <citation type="submission" date="2018-02" db="EMBL/GenBank/DDBJ databases">
        <authorList>
            <person name="Hausmann B."/>
        </authorList>
    </citation>
    <scope>NUCLEOTIDE SEQUENCE [LARGE SCALE GENOMIC DNA]</scope>
    <source>
        <strain evidence="2">Peat soil MAG SbF1</strain>
    </source>
</reference>
<dbReference type="Proteomes" id="UP000238916">
    <property type="component" value="Unassembled WGS sequence"/>
</dbReference>
<evidence type="ECO:0000313" key="1">
    <source>
        <dbReference type="EMBL" id="SPF46184.1"/>
    </source>
</evidence>
<dbReference type="Gene3D" id="3.30.420.130">
    <property type="entry name" value="Dinitrogenase iron-molybdenum cofactor biosynthesis domain"/>
    <property type="match status" value="1"/>
</dbReference>
<sequence>MLFVAAIGVTASSRVVRNNVYPVKIDPPEPIEQVLSRMQSMLNGNPPIWLRRIMQCECVDD</sequence>
<proteinExistence type="predicted"/>
<dbReference type="OrthoDB" id="9797941at2"/>